<gene>
    <name evidence="1" type="ORF">KQX54_021047</name>
</gene>
<keyword evidence="2" id="KW-1185">Reference proteome</keyword>
<comment type="caution">
    <text evidence="1">The sequence shown here is derived from an EMBL/GenBank/DDBJ whole genome shotgun (WGS) entry which is preliminary data.</text>
</comment>
<evidence type="ECO:0000313" key="1">
    <source>
        <dbReference type="EMBL" id="KAH0568483.1"/>
    </source>
</evidence>
<dbReference type="EMBL" id="JAHXZJ010000001">
    <property type="protein sequence ID" value="KAH0568483.1"/>
    <property type="molecule type" value="Genomic_DNA"/>
</dbReference>
<dbReference type="Proteomes" id="UP000826195">
    <property type="component" value="Unassembled WGS sequence"/>
</dbReference>
<organism evidence="1 2">
    <name type="scientific">Cotesia glomerata</name>
    <name type="common">Lepidopteran parasitic wasp</name>
    <name type="synonym">Apanteles glomeratus</name>
    <dbReference type="NCBI Taxonomy" id="32391"/>
    <lineage>
        <taxon>Eukaryota</taxon>
        <taxon>Metazoa</taxon>
        <taxon>Ecdysozoa</taxon>
        <taxon>Arthropoda</taxon>
        <taxon>Hexapoda</taxon>
        <taxon>Insecta</taxon>
        <taxon>Pterygota</taxon>
        <taxon>Neoptera</taxon>
        <taxon>Endopterygota</taxon>
        <taxon>Hymenoptera</taxon>
        <taxon>Apocrita</taxon>
        <taxon>Ichneumonoidea</taxon>
        <taxon>Braconidae</taxon>
        <taxon>Microgastrinae</taxon>
        <taxon>Cotesia</taxon>
    </lineage>
</organism>
<proteinExistence type="predicted"/>
<dbReference type="AlphaFoldDB" id="A0AAV7J974"/>
<accession>A0AAV7J974</accession>
<sequence>MRIRRRSKVGCGGACGGDESAAMWARGVSNTYARIHSNRQPIGPSSTLEYLVPFSLPKTTLDRGKSLVCTRLFGLPHPNAVQVCRRCLTCYLTSQDGKQNIVARRNGTRSDVSAGRNRRKQWRRVGQWVVGSATSPGPGKLNHAVEQTMTVKRYCSPSN</sequence>
<evidence type="ECO:0000313" key="2">
    <source>
        <dbReference type="Proteomes" id="UP000826195"/>
    </source>
</evidence>
<reference evidence="1 2" key="1">
    <citation type="journal article" date="2021" name="J. Hered.">
        <title>A chromosome-level genome assembly of the parasitoid wasp, Cotesia glomerata (Hymenoptera: Braconidae).</title>
        <authorList>
            <person name="Pinto B.J."/>
            <person name="Weis J.J."/>
            <person name="Gamble T."/>
            <person name="Ode P.J."/>
            <person name="Paul R."/>
            <person name="Zaspel J.M."/>
        </authorList>
    </citation>
    <scope>NUCLEOTIDE SEQUENCE [LARGE SCALE GENOMIC DNA]</scope>
    <source>
        <strain evidence="1">CgM1</strain>
    </source>
</reference>
<protein>
    <submittedName>
        <fullName evidence="1">Uncharacterized protein</fullName>
    </submittedName>
</protein>
<name>A0AAV7J974_COTGL</name>